<evidence type="ECO:0000256" key="1">
    <source>
        <dbReference type="SAM" id="MobiDB-lite"/>
    </source>
</evidence>
<feature type="compositionally biased region" description="Low complexity" evidence="1">
    <location>
        <begin position="177"/>
        <end position="191"/>
    </location>
</feature>
<evidence type="ECO:0000313" key="2">
    <source>
        <dbReference type="EMBL" id="MED6220013.1"/>
    </source>
</evidence>
<organism evidence="2 3">
    <name type="scientific">Stylosanthes scabra</name>
    <dbReference type="NCBI Taxonomy" id="79078"/>
    <lineage>
        <taxon>Eukaryota</taxon>
        <taxon>Viridiplantae</taxon>
        <taxon>Streptophyta</taxon>
        <taxon>Embryophyta</taxon>
        <taxon>Tracheophyta</taxon>
        <taxon>Spermatophyta</taxon>
        <taxon>Magnoliopsida</taxon>
        <taxon>eudicotyledons</taxon>
        <taxon>Gunneridae</taxon>
        <taxon>Pentapetalae</taxon>
        <taxon>rosids</taxon>
        <taxon>fabids</taxon>
        <taxon>Fabales</taxon>
        <taxon>Fabaceae</taxon>
        <taxon>Papilionoideae</taxon>
        <taxon>50 kb inversion clade</taxon>
        <taxon>dalbergioids sensu lato</taxon>
        <taxon>Dalbergieae</taxon>
        <taxon>Pterocarpus clade</taxon>
        <taxon>Stylosanthes</taxon>
    </lineage>
</organism>
<feature type="region of interest" description="Disordered" evidence="1">
    <location>
        <begin position="91"/>
        <end position="355"/>
    </location>
</feature>
<feature type="compositionally biased region" description="Polar residues" evidence="1">
    <location>
        <begin position="122"/>
        <end position="133"/>
    </location>
</feature>
<proteinExistence type="predicted"/>
<sequence length="355" mass="38757">MRFTTGKEPRHDIHKRGLLFRERQDDDDLALFNEMESKENFLLQPSDDLLEDPFSMQLRHFSDTNLSVSSHGQGETSDLLNVDDDKNDYDWLFTPPDTPLFPSLDDEPQEVNVVSRGRPQSKPISISRSSTIEKSYASSRSSASPSRSNTLQSRGKVSSVPNSTPPRKPSTTALKFSTPTPGRTSTGSTGPAISSGIRGVSPIKTSRGNSASPKIRAWQTSTPDFTYDAPPNIRISLADRPTAYVRGSSPASRNGRDSTGKFRRQSMSPTASWSSSSLLSQDRDQFSSHSKGSVASSGDDDVDSLQSIQVGSLDRPSSIRGGSPSNVKYPSKKSSRMLSTNSAPKRSFDSVLQQM</sequence>
<feature type="compositionally biased region" description="Polar residues" evidence="1">
    <location>
        <begin position="336"/>
        <end position="355"/>
    </location>
</feature>
<feature type="compositionally biased region" description="Low complexity" evidence="1">
    <location>
        <begin position="266"/>
        <end position="280"/>
    </location>
</feature>
<gene>
    <name evidence="2" type="ORF">PIB30_041091</name>
</gene>
<protein>
    <submittedName>
        <fullName evidence="2">Uncharacterized protein</fullName>
    </submittedName>
</protein>
<keyword evidence="3" id="KW-1185">Reference proteome</keyword>
<feature type="compositionally biased region" description="Polar residues" evidence="1">
    <location>
        <begin position="149"/>
        <end position="162"/>
    </location>
</feature>
<dbReference type="PANTHER" id="PTHR31949">
    <property type="entry name" value="GASTRIC MUCIN-LIKE PROTEIN"/>
    <property type="match status" value="1"/>
</dbReference>
<name>A0ABU6ZDJ6_9FABA</name>
<dbReference type="Proteomes" id="UP001341840">
    <property type="component" value="Unassembled WGS sequence"/>
</dbReference>
<feature type="compositionally biased region" description="Polar residues" evidence="1">
    <location>
        <begin position="203"/>
        <end position="224"/>
    </location>
</feature>
<dbReference type="EMBL" id="JASCZI010272086">
    <property type="protein sequence ID" value="MED6220013.1"/>
    <property type="molecule type" value="Genomic_DNA"/>
</dbReference>
<evidence type="ECO:0000313" key="3">
    <source>
        <dbReference type="Proteomes" id="UP001341840"/>
    </source>
</evidence>
<feature type="non-terminal residue" evidence="2">
    <location>
        <position position="355"/>
    </location>
</feature>
<accession>A0ABU6ZDJ6</accession>
<comment type="caution">
    <text evidence="2">The sequence shown here is derived from an EMBL/GenBank/DDBJ whole genome shotgun (WGS) entry which is preliminary data.</text>
</comment>
<feature type="compositionally biased region" description="Low complexity" evidence="1">
    <location>
        <begin position="135"/>
        <end position="148"/>
    </location>
</feature>
<reference evidence="2 3" key="1">
    <citation type="journal article" date="2023" name="Plants (Basel)">
        <title>Bridging the Gap: Combining Genomics and Transcriptomics Approaches to Understand Stylosanthes scabra, an Orphan Legume from the Brazilian Caatinga.</title>
        <authorList>
            <person name="Ferreira-Neto J.R.C."/>
            <person name="da Silva M.D."/>
            <person name="Binneck E."/>
            <person name="de Melo N.F."/>
            <person name="da Silva R.H."/>
            <person name="de Melo A.L.T.M."/>
            <person name="Pandolfi V."/>
            <person name="Bustamante F.O."/>
            <person name="Brasileiro-Vidal A.C."/>
            <person name="Benko-Iseppon A.M."/>
        </authorList>
    </citation>
    <scope>NUCLEOTIDE SEQUENCE [LARGE SCALE GENOMIC DNA]</scope>
    <source>
        <tissue evidence="2">Leaves</tissue>
    </source>
</reference>
<feature type="compositionally biased region" description="Low complexity" evidence="1">
    <location>
        <begin position="287"/>
        <end position="297"/>
    </location>
</feature>
<dbReference type="PANTHER" id="PTHR31949:SF3">
    <property type="entry name" value="RUN_FYVE DOMAIN PROTEIN"/>
    <property type="match status" value="1"/>
</dbReference>